<sequence>MPTTISRKICQRIVERYVTSRRDLCALSITNKLLREVTLPFLFRYLRFDGMLPDPQLIRSDEEEDGIGIGINYDIIFQSLVNNYRRVYKRIEGLKNNSHLLNYVTGLEIRGWSSLNALMDEDPDICHGPEFCLVQDSWMTAYDILGGLIRDDLPSLETLSIIFSPISRALQHTFYLSRRLEKIFLYGCQIDLTPSTIRRPQILTRLKDLTYEYDPRYPKKIAPSSFRQLLSRSLPTLSSLTFPMECIVQVTALICGNTPAHFLNHLTITEAKFCPMDSTKAEALYELLDSCNKLKKLVVLGWMDDALPDLADHIPPGLVTAAGTVSFVRTVISDRPISSIHFKYCPLDPILPSSFILDQPSTAMVRKVSLDCSSLLRPDILQALSQAFPHIQFLTLLFVRGYRGERCSAISDLWYPLRTSFYHLQVYHVLDVYSPRTDIDRAFTKENVECPIGRRNEPRERRHPSLKEIRLLSRFTWLWFKDEGWTCHEFPDEKFI</sequence>
<dbReference type="SUPFAM" id="SSF52047">
    <property type="entry name" value="RNI-like"/>
    <property type="match status" value="1"/>
</dbReference>
<reference evidence="1" key="1">
    <citation type="submission" date="2021-10" db="EMBL/GenBank/DDBJ databases">
        <title>De novo Genome Assembly of Clathrus columnatus (Basidiomycota, Fungi) Using Illumina and Nanopore Sequence Data.</title>
        <authorList>
            <person name="Ogiso-Tanaka E."/>
            <person name="Itagaki H."/>
            <person name="Hosoya T."/>
            <person name="Hosaka K."/>
        </authorList>
    </citation>
    <scope>NUCLEOTIDE SEQUENCE</scope>
    <source>
        <strain evidence="1">MO-923</strain>
    </source>
</reference>
<gene>
    <name evidence="1" type="ORF">Clacol_004829</name>
</gene>
<evidence type="ECO:0000313" key="1">
    <source>
        <dbReference type="EMBL" id="GJJ10602.1"/>
    </source>
</evidence>
<dbReference type="Proteomes" id="UP001050691">
    <property type="component" value="Unassembled WGS sequence"/>
</dbReference>
<evidence type="ECO:0008006" key="3">
    <source>
        <dbReference type="Google" id="ProtNLM"/>
    </source>
</evidence>
<accession>A0AAV5AAI9</accession>
<protein>
    <recommendedName>
        <fullName evidence="3">F-box domain-containing protein</fullName>
    </recommendedName>
</protein>
<dbReference type="InterPro" id="IPR032675">
    <property type="entry name" value="LRR_dom_sf"/>
</dbReference>
<comment type="caution">
    <text evidence="1">The sequence shown here is derived from an EMBL/GenBank/DDBJ whole genome shotgun (WGS) entry which is preliminary data.</text>
</comment>
<organism evidence="1 2">
    <name type="scientific">Clathrus columnatus</name>
    <dbReference type="NCBI Taxonomy" id="1419009"/>
    <lineage>
        <taxon>Eukaryota</taxon>
        <taxon>Fungi</taxon>
        <taxon>Dikarya</taxon>
        <taxon>Basidiomycota</taxon>
        <taxon>Agaricomycotina</taxon>
        <taxon>Agaricomycetes</taxon>
        <taxon>Phallomycetidae</taxon>
        <taxon>Phallales</taxon>
        <taxon>Clathraceae</taxon>
        <taxon>Clathrus</taxon>
    </lineage>
</organism>
<dbReference type="Gene3D" id="3.80.10.10">
    <property type="entry name" value="Ribonuclease Inhibitor"/>
    <property type="match status" value="1"/>
</dbReference>
<dbReference type="EMBL" id="BPWL01000005">
    <property type="protein sequence ID" value="GJJ10602.1"/>
    <property type="molecule type" value="Genomic_DNA"/>
</dbReference>
<dbReference type="AlphaFoldDB" id="A0AAV5AAI9"/>
<evidence type="ECO:0000313" key="2">
    <source>
        <dbReference type="Proteomes" id="UP001050691"/>
    </source>
</evidence>
<proteinExistence type="predicted"/>
<keyword evidence="2" id="KW-1185">Reference proteome</keyword>
<name>A0AAV5AAI9_9AGAM</name>